<protein>
    <submittedName>
        <fullName evidence="1">Uncharacterized protein</fullName>
    </submittedName>
</protein>
<evidence type="ECO:0000313" key="2">
    <source>
        <dbReference type="Proteomes" id="UP001060085"/>
    </source>
</evidence>
<reference evidence="2" key="1">
    <citation type="journal article" date="2023" name="Nat. Plants">
        <title>Single-cell RNA sequencing provides a high-resolution roadmap for understanding the multicellular compartmentation of specialized metabolism.</title>
        <authorList>
            <person name="Sun S."/>
            <person name="Shen X."/>
            <person name="Li Y."/>
            <person name="Li Y."/>
            <person name="Wang S."/>
            <person name="Li R."/>
            <person name="Zhang H."/>
            <person name="Shen G."/>
            <person name="Guo B."/>
            <person name="Wei J."/>
            <person name="Xu J."/>
            <person name="St-Pierre B."/>
            <person name="Chen S."/>
            <person name="Sun C."/>
        </authorList>
    </citation>
    <scope>NUCLEOTIDE SEQUENCE [LARGE SCALE GENOMIC DNA]</scope>
</reference>
<gene>
    <name evidence="1" type="ORF">M9H77_06313</name>
</gene>
<dbReference type="EMBL" id="CM044702">
    <property type="protein sequence ID" value="KAI5675363.1"/>
    <property type="molecule type" value="Genomic_DNA"/>
</dbReference>
<proteinExistence type="predicted"/>
<comment type="caution">
    <text evidence="1">The sequence shown here is derived from an EMBL/GenBank/DDBJ whole genome shotgun (WGS) entry which is preliminary data.</text>
</comment>
<sequence length="211" mass="24122">MISFIELCLFNAFSGYRNLSRSLTAATQVSHVTAQSSRFLAALCISIILGNLVDLKESMIVSCNIKVQLRRFERIRKCQNPKLEEIQLCSVQRETGKISEPQGRFKTDNRDRKGANKFKSKGSTIKRKFDTGTHVTLNESSYTTLSKLEGVFVKDSLSQAQKRNLIKKHKPRRPPLMRIRDLKQGRKLHTHALTKEKSRCGGFRSERKIIV</sequence>
<accession>A0ACC0BRY1</accession>
<keyword evidence="2" id="KW-1185">Reference proteome</keyword>
<organism evidence="1 2">
    <name type="scientific">Catharanthus roseus</name>
    <name type="common">Madagascar periwinkle</name>
    <name type="synonym">Vinca rosea</name>
    <dbReference type="NCBI Taxonomy" id="4058"/>
    <lineage>
        <taxon>Eukaryota</taxon>
        <taxon>Viridiplantae</taxon>
        <taxon>Streptophyta</taxon>
        <taxon>Embryophyta</taxon>
        <taxon>Tracheophyta</taxon>
        <taxon>Spermatophyta</taxon>
        <taxon>Magnoliopsida</taxon>
        <taxon>eudicotyledons</taxon>
        <taxon>Gunneridae</taxon>
        <taxon>Pentapetalae</taxon>
        <taxon>asterids</taxon>
        <taxon>lamiids</taxon>
        <taxon>Gentianales</taxon>
        <taxon>Apocynaceae</taxon>
        <taxon>Rauvolfioideae</taxon>
        <taxon>Vinceae</taxon>
        <taxon>Catharanthinae</taxon>
        <taxon>Catharanthus</taxon>
    </lineage>
</organism>
<evidence type="ECO:0000313" key="1">
    <source>
        <dbReference type="EMBL" id="KAI5675363.1"/>
    </source>
</evidence>
<dbReference type="Proteomes" id="UP001060085">
    <property type="component" value="Linkage Group LG02"/>
</dbReference>
<name>A0ACC0BRY1_CATRO</name>